<dbReference type="Gene3D" id="3.40.630.190">
    <property type="entry name" value="LCP protein"/>
    <property type="match status" value="1"/>
</dbReference>
<evidence type="ECO:0000256" key="1">
    <source>
        <dbReference type="ARBA" id="ARBA00006068"/>
    </source>
</evidence>
<reference evidence="5" key="1">
    <citation type="journal article" date="2019" name="Int. J. Syst. Evol. Microbiol.">
        <title>The Global Catalogue of Microorganisms (GCM) 10K type strain sequencing project: providing services to taxonomists for standard genome sequencing and annotation.</title>
        <authorList>
            <consortium name="The Broad Institute Genomics Platform"/>
            <consortium name="The Broad Institute Genome Sequencing Center for Infectious Disease"/>
            <person name="Wu L."/>
            <person name="Ma J."/>
        </authorList>
    </citation>
    <scope>NUCLEOTIDE SEQUENCE [LARGE SCALE GENOMIC DNA]</scope>
    <source>
        <strain evidence="5">CGMCC 1.16306</strain>
    </source>
</reference>
<evidence type="ECO:0000313" key="5">
    <source>
        <dbReference type="Proteomes" id="UP001596022"/>
    </source>
</evidence>
<organism evidence="4 5">
    <name type="scientific">Camelliibacillus cellulosilyticus</name>
    <dbReference type="NCBI Taxonomy" id="2174486"/>
    <lineage>
        <taxon>Bacteria</taxon>
        <taxon>Bacillati</taxon>
        <taxon>Bacillota</taxon>
        <taxon>Bacilli</taxon>
        <taxon>Bacillales</taxon>
        <taxon>Sporolactobacillaceae</taxon>
        <taxon>Camelliibacillus</taxon>
    </lineage>
</organism>
<feature type="domain" description="Cell envelope-related transcriptional attenuator" evidence="3">
    <location>
        <begin position="85"/>
        <end position="228"/>
    </location>
</feature>
<accession>A0ABV9GP26</accession>
<sequence length="310" mass="35327">MKNRKLKRTLWIVGLIVGLFFVSVLGYGYYIYHSIKDTARDVYKPLTEEKSKPTPLREKMRESSKSKAINILLLGVDQRKGDKGRSDTMIVATLNPGKSSMLMTSIPRDTRVHIDGHEGYSKINAAYAYGNEALAVKTVEDYLNIPIDYYIKMNMEGLSSLVDAVGGVTVHNHLAWYDGTLKFDFKKGTLHLNGQQALSYARERHRDPRGDFGRNDRQREVIQAMIESGKRLTTLTKMTDILSAVGHNVQTNLSFDDMKFLVANYRQCRQNIENYEVKGNPKYLDKVSWVLVSEEERKNVHDLISKALSD</sequence>
<keyword evidence="2" id="KW-0472">Membrane</keyword>
<feature type="transmembrane region" description="Helical" evidence="2">
    <location>
        <begin position="12"/>
        <end position="32"/>
    </location>
</feature>
<evidence type="ECO:0000259" key="3">
    <source>
        <dbReference type="Pfam" id="PF03816"/>
    </source>
</evidence>
<protein>
    <submittedName>
        <fullName evidence="4">LCP family protein</fullName>
    </submittedName>
</protein>
<keyword evidence="5" id="KW-1185">Reference proteome</keyword>
<evidence type="ECO:0000313" key="4">
    <source>
        <dbReference type="EMBL" id="MFC4620009.1"/>
    </source>
</evidence>
<evidence type="ECO:0000256" key="2">
    <source>
        <dbReference type="SAM" id="Phobius"/>
    </source>
</evidence>
<gene>
    <name evidence="4" type="ORF">ACFO4N_14950</name>
</gene>
<keyword evidence="2" id="KW-1133">Transmembrane helix</keyword>
<dbReference type="PANTHER" id="PTHR33392:SF6">
    <property type="entry name" value="POLYISOPRENYL-TEICHOIC ACID--PEPTIDOGLYCAN TEICHOIC ACID TRANSFERASE TAGU"/>
    <property type="match status" value="1"/>
</dbReference>
<keyword evidence="2" id="KW-0812">Transmembrane</keyword>
<comment type="caution">
    <text evidence="4">The sequence shown here is derived from an EMBL/GenBank/DDBJ whole genome shotgun (WGS) entry which is preliminary data.</text>
</comment>
<dbReference type="NCBIfam" id="TIGR00350">
    <property type="entry name" value="lytR_cpsA_psr"/>
    <property type="match status" value="1"/>
</dbReference>
<dbReference type="Pfam" id="PF03816">
    <property type="entry name" value="LytR_cpsA_psr"/>
    <property type="match status" value="1"/>
</dbReference>
<proteinExistence type="inferred from homology"/>
<dbReference type="PANTHER" id="PTHR33392">
    <property type="entry name" value="POLYISOPRENYL-TEICHOIC ACID--PEPTIDOGLYCAN TEICHOIC ACID TRANSFERASE TAGU"/>
    <property type="match status" value="1"/>
</dbReference>
<dbReference type="InterPro" id="IPR004474">
    <property type="entry name" value="LytR_CpsA_psr"/>
</dbReference>
<dbReference type="Proteomes" id="UP001596022">
    <property type="component" value="Unassembled WGS sequence"/>
</dbReference>
<dbReference type="EMBL" id="JBHSFW010000014">
    <property type="protein sequence ID" value="MFC4620009.1"/>
    <property type="molecule type" value="Genomic_DNA"/>
</dbReference>
<dbReference type="InterPro" id="IPR050922">
    <property type="entry name" value="LytR/CpsA/Psr_CW_biosynth"/>
</dbReference>
<name>A0ABV9GP26_9BACL</name>
<comment type="similarity">
    <text evidence="1">Belongs to the LytR/CpsA/Psr (LCP) family.</text>
</comment>